<dbReference type="Pfam" id="PF03576">
    <property type="entry name" value="Peptidase_S58"/>
    <property type="match status" value="1"/>
</dbReference>
<protein>
    <submittedName>
        <fullName evidence="2">P1 family peptidase</fullName>
    </submittedName>
</protein>
<comment type="caution">
    <text evidence="2">The sequence shown here is derived from an EMBL/GenBank/DDBJ whole genome shotgun (WGS) entry which is preliminary data.</text>
</comment>
<dbReference type="SUPFAM" id="SSF56266">
    <property type="entry name" value="DmpA/ArgJ-like"/>
    <property type="match status" value="1"/>
</dbReference>
<evidence type="ECO:0000256" key="1">
    <source>
        <dbReference type="ARBA" id="ARBA00007068"/>
    </source>
</evidence>
<evidence type="ECO:0000313" key="2">
    <source>
        <dbReference type="EMBL" id="MFD1738377.1"/>
    </source>
</evidence>
<accession>A0ABW4LTE9</accession>
<evidence type="ECO:0000313" key="3">
    <source>
        <dbReference type="Proteomes" id="UP001597214"/>
    </source>
</evidence>
<dbReference type="Gene3D" id="3.60.70.12">
    <property type="entry name" value="L-amino peptidase D-ALA esterase/amidase"/>
    <property type="match status" value="1"/>
</dbReference>
<dbReference type="Proteomes" id="UP001597214">
    <property type="component" value="Unassembled WGS sequence"/>
</dbReference>
<comment type="similarity">
    <text evidence="1">Belongs to the peptidase S58 family.</text>
</comment>
<sequence>MLNQKRLRDYQIEIGQLKTGRLNAISDVAGIKVGHKTIQDGTIQTGVTAVLPHSGNVFKEKVMSAIYSINGFGKTTGFIQIDEMGTIETPIILTNTLSIGIGIQALVDYSLEQNPEIGRTTGTVNPVVCECNDMLINDIRNVSITKEDVLQSIHDASEEFQEGNIGAGTGMVSFGLKGGIGSSSRVLSIKDFDFTVGVLTLTNFGKMEQLLLNGKKIGPSIKQFINDTRNEVEKGSIIIIVALDIPVSERQLKRILKRATVGLAKTGSYIGNGSGDIVLGFTTANKVQHEQDEPLSNRTIIQDHYLDQVFQAVADATEEAILNSLVTSTTTIARNGQKIHSLRDFMNRLM</sequence>
<proteinExistence type="inferred from homology"/>
<dbReference type="InterPro" id="IPR016117">
    <property type="entry name" value="ArgJ-like_dom_sf"/>
</dbReference>
<dbReference type="RefSeq" id="WP_377929587.1">
    <property type="nucleotide sequence ID" value="NZ_JBHUEM010000045.1"/>
</dbReference>
<dbReference type="InterPro" id="IPR005321">
    <property type="entry name" value="Peptidase_S58_DmpA"/>
</dbReference>
<dbReference type="PANTHER" id="PTHR36512">
    <property type="entry name" value="D-AMINOPEPTIDASE"/>
    <property type="match status" value="1"/>
</dbReference>
<keyword evidence="3" id="KW-1185">Reference proteome</keyword>
<organism evidence="2 3">
    <name type="scientific">Bacillus salitolerans</name>
    <dbReference type="NCBI Taxonomy" id="1437434"/>
    <lineage>
        <taxon>Bacteria</taxon>
        <taxon>Bacillati</taxon>
        <taxon>Bacillota</taxon>
        <taxon>Bacilli</taxon>
        <taxon>Bacillales</taxon>
        <taxon>Bacillaceae</taxon>
        <taxon>Bacillus</taxon>
    </lineage>
</organism>
<name>A0ABW4LTE9_9BACI</name>
<reference evidence="3" key="1">
    <citation type="journal article" date="2019" name="Int. J. Syst. Evol. Microbiol.">
        <title>The Global Catalogue of Microorganisms (GCM) 10K type strain sequencing project: providing services to taxonomists for standard genome sequencing and annotation.</title>
        <authorList>
            <consortium name="The Broad Institute Genomics Platform"/>
            <consortium name="The Broad Institute Genome Sequencing Center for Infectious Disease"/>
            <person name="Wu L."/>
            <person name="Ma J."/>
        </authorList>
    </citation>
    <scope>NUCLEOTIDE SEQUENCE [LARGE SCALE GENOMIC DNA]</scope>
    <source>
        <strain evidence="3">CCUG 49339</strain>
    </source>
</reference>
<gene>
    <name evidence="2" type="ORF">ACFSCX_17780</name>
</gene>
<dbReference type="PANTHER" id="PTHR36512:SF3">
    <property type="entry name" value="BLR5678 PROTEIN"/>
    <property type="match status" value="1"/>
</dbReference>
<dbReference type="EMBL" id="JBHUEM010000045">
    <property type="protein sequence ID" value="MFD1738377.1"/>
    <property type="molecule type" value="Genomic_DNA"/>
</dbReference>
<dbReference type="CDD" id="cd02253">
    <property type="entry name" value="DmpA"/>
    <property type="match status" value="1"/>
</dbReference>